<dbReference type="GeneID" id="89937821"/>
<name>A0AAN6YRJ2_9PEZI</name>
<dbReference type="RefSeq" id="XP_064669298.1">
    <property type="nucleotide sequence ID" value="XM_064813696.1"/>
</dbReference>
<feature type="chain" id="PRO_5043047470" evidence="1">
    <location>
        <begin position="16"/>
        <end position="200"/>
    </location>
</feature>
<dbReference type="Proteomes" id="UP001302812">
    <property type="component" value="Unassembled WGS sequence"/>
</dbReference>
<keyword evidence="1" id="KW-0732">Signal</keyword>
<gene>
    <name evidence="2" type="ORF">N656DRAFT_769341</name>
</gene>
<dbReference type="InterPro" id="IPR025649">
    <property type="entry name" value="DUF4360"/>
</dbReference>
<protein>
    <submittedName>
        <fullName evidence="2">Uncharacterized protein</fullName>
    </submittedName>
</protein>
<dbReference type="AlphaFoldDB" id="A0AAN6YRJ2"/>
<proteinExistence type="predicted"/>
<sequence length="200" mass="21030">MTKPTLLLLPALAIAKPLVLEQRQEFARLISVEALGDGCPAGSFDMVFNEAGKSAKASFNNFAIRAGQGVSLDNKSVGCDMTIAMSFPGPCKQAVMRTRTDGSVLVAKGAGATAAVATRFRVSSGGMGDEAPPALIFSSIEDRDIQEDIGRDHDVNITVIGETAKFTAYMEILLNAPDGRVFSETALDGLELSISQDGLC</sequence>
<feature type="signal peptide" evidence="1">
    <location>
        <begin position="1"/>
        <end position="15"/>
    </location>
</feature>
<dbReference type="EMBL" id="MU853345">
    <property type="protein sequence ID" value="KAK4111728.1"/>
    <property type="molecule type" value="Genomic_DNA"/>
</dbReference>
<reference evidence="2" key="2">
    <citation type="submission" date="2023-05" db="EMBL/GenBank/DDBJ databases">
        <authorList>
            <consortium name="Lawrence Berkeley National Laboratory"/>
            <person name="Steindorff A."/>
            <person name="Hensen N."/>
            <person name="Bonometti L."/>
            <person name="Westerberg I."/>
            <person name="Brannstrom I.O."/>
            <person name="Guillou S."/>
            <person name="Cros-Aarteil S."/>
            <person name="Calhoun S."/>
            <person name="Haridas S."/>
            <person name="Kuo A."/>
            <person name="Mondo S."/>
            <person name="Pangilinan J."/>
            <person name="Riley R."/>
            <person name="Labutti K."/>
            <person name="Andreopoulos B."/>
            <person name="Lipzen A."/>
            <person name="Chen C."/>
            <person name="Yanf M."/>
            <person name="Daum C."/>
            <person name="Ng V."/>
            <person name="Clum A."/>
            <person name="Ohm R."/>
            <person name="Martin F."/>
            <person name="Silar P."/>
            <person name="Natvig D."/>
            <person name="Lalanne C."/>
            <person name="Gautier V."/>
            <person name="Ament-Velasquez S.L."/>
            <person name="Kruys A."/>
            <person name="Hutchinson M.I."/>
            <person name="Powell A.J."/>
            <person name="Barry K."/>
            <person name="Miller A.N."/>
            <person name="Grigoriev I.V."/>
            <person name="Debuchy R."/>
            <person name="Gladieux P."/>
            <person name="Thoren M.H."/>
            <person name="Johannesson H."/>
        </authorList>
    </citation>
    <scope>NUCLEOTIDE SEQUENCE</scope>
    <source>
        <strain evidence="2">CBS 508.74</strain>
    </source>
</reference>
<dbReference type="Pfam" id="PF14273">
    <property type="entry name" value="DUF4360"/>
    <property type="match status" value="1"/>
</dbReference>
<evidence type="ECO:0000313" key="3">
    <source>
        <dbReference type="Proteomes" id="UP001302812"/>
    </source>
</evidence>
<comment type="caution">
    <text evidence="2">The sequence shown here is derived from an EMBL/GenBank/DDBJ whole genome shotgun (WGS) entry which is preliminary data.</text>
</comment>
<reference evidence="2" key="1">
    <citation type="journal article" date="2023" name="Mol. Phylogenet. Evol.">
        <title>Genome-scale phylogeny and comparative genomics of the fungal order Sordariales.</title>
        <authorList>
            <person name="Hensen N."/>
            <person name="Bonometti L."/>
            <person name="Westerberg I."/>
            <person name="Brannstrom I.O."/>
            <person name="Guillou S."/>
            <person name="Cros-Aarteil S."/>
            <person name="Calhoun S."/>
            <person name="Haridas S."/>
            <person name="Kuo A."/>
            <person name="Mondo S."/>
            <person name="Pangilinan J."/>
            <person name="Riley R."/>
            <person name="LaButti K."/>
            <person name="Andreopoulos B."/>
            <person name="Lipzen A."/>
            <person name="Chen C."/>
            <person name="Yan M."/>
            <person name="Daum C."/>
            <person name="Ng V."/>
            <person name="Clum A."/>
            <person name="Steindorff A."/>
            <person name="Ohm R.A."/>
            <person name="Martin F."/>
            <person name="Silar P."/>
            <person name="Natvig D.O."/>
            <person name="Lalanne C."/>
            <person name="Gautier V."/>
            <person name="Ament-Velasquez S.L."/>
            <person name="Kruys A."/>
            <person name="Hutchinson M.I."/>
            <person name="Powell A.J."/>
            <person name="Barry K."/>
            <person name="Miller A.N."/>
            <person name="Grigoriev I.V."/>
            <person name="Debuchy R."/>
            <person name="Gladieux P."/>
            <person name="Hiltunen Thoren M."/>
            <person name="Johannesson H."/>
        </authorList>
    </citation>
    <scope>NUCLEOTIDE SEQUENCE</scope>
    <source>
        <strain evidence="2">CBS 508.74</strain>
    </source>
</reference>
<keyword evidence="3" id="KW-1185">Reference proteome</keyword>
<evidence type="ECO:0000256" key="1">
    <source>
        <dbReference type="SAM" id="SignalP"/>
    </source>
</evidence>
<organism evidence="2 3">
    <name type="scientific">Canariomyces notabilis</name>
    <dbReference type="NCBI Taxonomy" id="2074819"/>
    <lineage>
        <taxon>Eukaryota</taxon>
        <taxon>Fungi</taxon>
        <taxon>Dikarya</taxon>
        <taxon>Ascomycota</taxon>
        <taxon>Pezizomycotina</taxon>
        <taxon>Sordariomycetes</taxon>
        <taxon>Sordariomycetidae</taxon>
        <taxon>Sordariales</taxon>
        <taxon>Chaetomiaceae</taxon>
        <taxon>Canariomyces</taxon>
    </lineage>
</organism>
<accession>A0AAN6YRJ2</accession>
<evidence type="ECO:0000313" key="2">
    <source>
        <dbReference type="EMBL" id="KAK4111728.1"/>
    </source>
</evidence>